<sequence>MASQRPPIDRRSFRVAIVCALPLEADAVSLLFDHFWDRERGPYGRADGDTNRYITGRIGGHDVVLAVLPNIGTNSAAAATASLRSSYTGLHLALVGICGGVPRIANFDACLGDVVVSKAIVQYDYGRRYPGHFSEKNTIEDSLGRANDSPCSIRNGVCEKDHSRLASEHALASAYLDDRRIKDAIEMFEHVVAFRK</sequence>
<organism evidence="2 3">
    <name type="scientific">Fusarium coffeatum</name>
    <dbReference type="NCBI Taxonomy" id="231269"/>
    <lineage>
        <taxon>Eukaryota</taxon>
        <taxon>Fungi</taxon>
        <taxon>Dikarya</taxon>
        <taxon>Ascomycota</taxon>
        <taxon>Pezizomycotina</taxon>
        <taxon>Sordariomycetes</taxon>
        <taxon>Hypocreomycetidae</taxon>
        <taxon>Hypocreales</taxon>
        <taxon>Nectriaceae</taxon>
        <taxon>Fusarium</taxon>
        <taxon>Fusarium incarnatum-equiseti species complex</taxon>
    </lineage>
</organism>
<dbReference type="AlphaFoldDB" id="A0A366SB42"/>
<dbReference type="Proteomes" id="UP000253153">
    <property type="component" value="Unassembled WGS sequence"/>
</dbReference>
<dbReference type="Pfam" id="PF01048">
    <property type="entry name" value="PNP_UDP_1"/>
    <property type="match status" value="1"/>
</dbReference>
<dbReference type="GO" id="GO:0009116">
    <property type="term" value="P:nucleoside metabolic process"/>
    <property type="evidence" value="ECO:0007669"/>
    <property type="project" value="InterPro"/>
</dbReference>
<feature type="domain" description="Nucleoside phosphorylase" evidence="1">
    <location>
        <begin position="14"/>
        <end position="144"/>
    </location>
</feature>
<name>A0A366SB42_9HYPO</name>
<comment type="caution">
    <text evidence="2">The sequence shown here is derived from an EMBL/GenBank/DDBJ whole genome shotgun (WGS) entry which is preliminary data.</text>
</comment>
<accession>A0A366SB42</accession>
<dbReference type="GO" id="GO:0003824">
    <property type="term" value="F:catalytic activity"/>
    <property type="evidence" value="ECO:0007669"/>
    <property type="project" value="InterPro"/>
</dbReference>
<keyword evidence="3" id="KW-1185">Reference proteome</keyword>
<dbReference type="InterPro" id="IPR035994">
    <property type="entry name" value="Nucleoside_phosphorylase_sf"/>
</dbReference>
<dbReference type="Gene3D" id="3.40.50.1580">
    <property type="entry name" value="Nucleoside phosphorylase domain"/>
    <property type="match status" value="1"/>
</dbReference>
<dbReference type="PANTHER" id="PTHR46082">
    <property type="entry name" value="ATP/GTP-BINDING PROTEIN-RELATED"/>
    <property type="match status" value="1"/>
</dbReference>
<dbReference type="EMBL" id="QKXC01000018">
    <property type="protein sequence ID" value="RBR26551.1"/>
    <property type="molecule type" value="Genomic_DNA"/>
</dbReference>
<evidence type="ECO:0000259" key="1">
    <source>
        <dbReference type="Pfam" id="PF01048"/>
    </source>
</evidence>
<reference evidence="2 3" key="1">
    <citation type="submission" date="2018-06" db="EMBL/GenBank/DDBJ databases">
        <title>Fusarium incarnatum-equiseti species complex species 28.</title>
        <authorList>
            <person name="Gardiner D.M."/>
        </authorList>
    </citation>
    <scope>NUCLEOTIDE SEQUENCE [LARGE SCALE GENOMIC DNA]</scope>
    <source>
        <strain evidence="2 3">FIESC_28</strain>
    </source>
</reference>
<protein>
    <recommendedName>
        <fullName evidence="1">Nucleoside phosphorylase domain-containing protein</fullName>
    </recommendedName>
</protein>
<dbReference type="SUPFAM" id="SSF53167">
    <property type="entry name" value="Purine and uridine phosphorylases"/>
    <property type="match status" value="1"/>
</dbReference>
<evidence type="ECO:0000313" key="2">
    <source>
        <dbReference type="EMBL" id="RBR26551.1"/>
    </source>
</evidence>
<dbReference type="PANTHER" id="PTHR46082:SF6">
    <property type="entry name" value="AAA+ ATPASE DOMAIN-CONTAINING PROTEIN-RELATED"/>
    <property type="match status" value="1"/>
</dbReference>
<dbReference type="RefSeq" id="XP_031021142.1">
    <property type="nucleotide sequence ID" value="XM_031154819.1"/>
</dbReference>
<dbReference type="GeneID" id="41990115"/>
<evidence type="ECO:0000313" key="3">
    <source>
        <dbReference type="Proteomes" id="UP000253153"/>
    </source>
</evidence>
<gene>
    <name evidence="2" type="ORF">FIESC28_00668</name>
</gene>
<proteinExistence type="predicted"/>
<dbReference type="InterPro" id="IPR000845">
    <property type="entry name" value="Nucleoside_phosphorylase_d"/>
</dbReference>
<dbReference type="OrthoDB" id="1658288at2759"/>
<dbReference type="InterPro" id="IPR053137">
    <property type="entry name" value="NLR-like"/>
</dbReference>